<gene>
    <name evidence="2" type="ORF">Lfee_2507</name>
</gene>
<proteinExistence type="predicted"/>
<evidence type="ECO:0000313" key="2">
    <source>
        <dbReference type="EMBL" id="KTC94843.1"/>
    </source>
</evidence>
<evidence type="ECO:0000313" key="3">
    <source>
        <dbReference type="Proteomes" id="UP000054698"/>
    </source>
</evidence>
<comment type="caution">
    <text evidence="2">The sequence shown here is derived from an EMBL/GenBank/DDBJ whole genome shotgun (WGS) entry which is preliminary data.</text>
</comment>
<reference evidence="2 3" key="1">
    <citation type="submission" date="2015-11" db="EMBL/GenBank/DDBJ databases">
        <title>Genomic analysis of 38 Legionella species identifies large and diverse effector repertoires.</title>
        <authorList>
            <person name="Burstein D."/>
            <person name="Amaro F."/>
            <person name="Zusman T."/>
            <person name="Lifshitz Z."/>
            <person name="Cohen O."/>
            <person name="Gilbert J.A."/>
            <person name="Pupko T."/>
            <person name="Shuman H.A."/>
            <person name="Segal G."/>
        </authorList>
    </citation>
    <scope>NUCLEOTIDE SEQUENCE [LARGE SCALE GENOMIC DNA]</scope>
    <source>
        <strain evidence="2 3">WO-44C</strain>
    </source>
</reference>
<feature type="region of interest" description="Disordered" evidence="1">
    <location>
        <begin position="1"/>
        <end position="64"/>
    </location>
</feature>
<dbReference type="Proteomes" id="UP000054698">
    <property type="component" value="Unassembled WGS sequence"/>
</dbReference>
<dbReference type="EMBL" id="LNYB01000085">
    <property type="protein sequence ID" value="KTC94843.1"/>
    <property type="molecule type" value="Genomic_DNA"/>
</dbReference>
<organism evidence="2 3">
    <name type="scientific">Legionella feeleii</name>
    <dbReference type="NCBI Taxonomy" id="453"/>
    <lineage>
        <taxon>Bacteria</taxon>
        <taxon>Pseudomonadati</taxon>
        <taxon>Pseudomonadota</taxon>
        <taxon>Gammaproteobacteria</taxon>
        <taxon>Legionellales</taxon>
        <taxon>Legionellaceae</taxon>
        <taxon>Legionella</taxon>
    </lineage>
</organism>
<dbReference type="PATRIC" id="fig|453.4.peg.2749"/>
<keyword evidence="3" id="KW-1185">Reference proteome</keyword>
<feature type="compositionally biased region" description="Polar residues" evidence="1">
    <location>
        <begin position="1"/>
        <end position="32"/>
    </location>
</feature>
<feature type="compositionally biased region" description="Polar residues" evidence="1">
    <location>
        <begin position="40"/>
        <end position="64"/>
    </location>
</feature>
<name>A0A0W0TH07_9GAMM</name>
<dbReference type="OrthoDB" id="5647614at2"/>
<accession>A0A0W0TH07</accession>
<dbReference type="AlphaFoldDB" id="A0A0W0TH07"/>
<protein>
    <submittedName>
        <fullName evidence="2">Uncharacterized protein</fullName>
    </submittedName>
</protein>
<sequence>MLGDSSTSVRDTKTSNQESSIRDTINGSSSPFEESVLGDSATSVRDTKTSNQESSIKDTINGSSSPFEDKKLSANVSAIREISSTKDIKHAELISKQGRPCKTNKYRYSDLSGNSKKIIDEIASLCLIIGGLITPYIEKDILSKNTGVKMGAIKTTVRRLKEKGVIIEYGASKGRNSAWKFVLTSEIMEQYLLDRRRAVNAREPQ</sequence>
<evidence type="ECO:0000256" key="1">
    <source>
        <dbReference type="SAM" id="MobiDB-lite"/>
    </source>
</evidence>